<protein>
    <recommendedName>
        <fullName evidence="3">Ig-like domain-containing protein</fullName>
    </recommendedName>
</protein>
<dbReference type="InterPro" id="IPR003598">
    <property type="entry name" value="Ig_sub2"/>
</dbReference>
<dbReference type="InterPro" id="IPR036179">
    <property type="entry name" value="Ig-like_dom_sf"/>
</dbReference>
<dbReference type="PROSITE" id="PS50835">
    <property type="entry name" value="IG_LIKE"/>
    <property type="match status" value="2"/>
</dbReference>
<feature type="domain" description="Ig-like" evidence="3">
    <location>
        <begin position="156"/>
        <end position="244"/>
    </location>
</feature>
<dbReference type="AlphaFoldDB" id="A0AAR5PU64"/>
<evidence type="ECO:0000259" key="3">
    <source>
        <dbReference type="PROSITE" id="PS50835"/>
    </source>
</evidence>
<keyword evidence="5" id="KW-1185">Reference proteome</keyword>
<keyword evidence="1" id="KW-1133">Transmembrane helix</keyword>
<feature type="domain" description="Ig-like" evidence="3">
    <location>
        <begin position="69"/>
        <end position="153"/>
    </location>
</feature>
<dbReference type="GO" id="GO:0032589">
    <property type="term" value="C:neuron projection membrane"/>
    <property type="evidence" value="ECO:0007669"/>
    <property type="project" value="TreeGrafter"/>
</dbReference>
<dbReference type="SUPFAM" id="SSF48726">
    <property type="entry name" value="Immunoglobulin"/>
    <property type="match status" value="2"/>
</dbReference>
<dbReference type="GO" id="GO:0050808">
    <property type="term" value="P:synapse organization"/>
    <property type="evidence" value="ECO:0007669"/>
    <property type="project" value="TreeGrafter"/>
</dbReference>
<dbReference type="EnsemblMetazoa" id="XM_019908999.1">
    <property type="protein sequence ID" value="XP_019764558.1"/>
    <property type="gene ID" value="LOC109540567"/>
</dbReference>
<evidence type="ECO:0000313" key="5">
    <source>
        <dbReference type="Proteomes" id="UP000019118"/>
    </source>
</evidence>
<dbReference type="Pfam" id="PF13927">
    <property type="entry name" value="Ig_3"/>
    <property type="match status" value="1"/>
</dbReference>
<dbReference type="SMART" id="SM00409">
    <property type="entry name" value="IG"/>
    <property type="match status" value="2"/>
</dbReference>
<evidence type="ECO:0000256" key="2">
    <source>
        <dbReference type="SAM" id="SignalP"/>
    </source>
</evidence>
<proteinExistence type="predicted"/>
<dbReference type="InterPro" id="IPR013106">
    <property type="entry name" value="Ig_V-set"/>
</dbReference>
<dbReference type="PANTHER" id="PTHR23279:SF2">
    <property type="entry name" value="DEFECTIVE PROBOSCIS EXTENSION RESPONSE 19, ISOFORM A"/>
    <property type="match status" value="1"/>
</dbReference>
<feature type="transmembrane region" description="Helical" evidence="1">
    <location>
        <begin position="278"/>
        <end position="297"/>
    </location>
</feature>
<dbReference type="PROSITE" id="PS51257">
    <property type="entry name" value="PROKAR_LIPOPROTEIN"/>
    <property type="match status" value="1"/>
</dbReference>
<keyword evidence="2" id="KW-0732">Signal</keyword>
<reference evidence="5" key="1">
    <citation type="journal article" date="2013" name="Genome Biol.">
        <title>Draft genome of the mountain pine beetle, Dendroctonus ponderosae Hopkins, a major forest pest.</title>
        <authorList>
            <person name="Keeling C.I."/>
            <person name="Yuen M.M."/>
            <person name="Liao N.Y."/>
            <person name="Docking T.R."/>
            <person name="Chan S.K."/>
            <person name="Taylor G.A."/>
            <person name="Palmquist D.L."/>
            <person name="Jackman S.D."/>
            <person name="Nguyen A."/>
            <person name="Li M."/>
            <person name="Henderson H."/>
            <person name="Janes J.K."/>
            <person name="Zhao Y."/>
            <person name="Pandoh P."/>
            <person name="Moore R."/>
            <person name="Sperling F.A."/>
            <person name="Huber D.P."/>
            <person name="Birol I."/>
            <person name="Jones S.J."/>
            <person name="Bohlmann J."/>
        </authorList>
    </citation>
    <scope>NUCLEOTIDE SEQUENCE</scope>
</reference>
<sequence length="298" mass="33364">MGKCANILVRLIVWACFLTGCTFGSDLENSKDLYLYHTHQRGPRSYVSKDYSSNGLLKGVESGKVFLTPNSTTIVAQIGGTAKLPCVVRKFNNGVVSWIRKNDLPPTILTVGLGTYIADDRFLVEHVRHLQNWGLVIKHVQISDAGTYECQVSLHPTTSIFIDLKVIEAIAEISGAPDLHIRAGSRLRIVCRLRHSTEPPAYVFWYHDHRMINHDPRVRVTIDRSTSILRIEDVDPSFSGNYTCYPANAIPSYVNVHVLNATDEENPAAMMHNDCCNLLFSISATFCLLLIQAAFYVR</sequence>
<dbReference type="CDD" id="cd00096">
    <property type="entry name" value="Ig"/>
    <property type="match status" value="1"/>
</dbReference>
<dbReference type="Proteomes" id="UP000019118">
    <property type="component" value="Unassembled WGS sequence"/>
</dbReference>
<dbReference type="EnsemblMetazoa" id="XM_019908997.1">
    <property type="protein sequence ID" value="XP_019764556.1"/>
    <property type="gene ID" value="LOC109540567"/>
</dbReference>
<feature type="signal peptide" evidence="2">
    <location>
        <begin position="1"/>
        <end position="24"/>
    </location>
</feature>
<evidence type="ECO:0000256" key="1">
    <source>
        <dbReference type="SAM" id="Phobius"/>
    </source>
</evidence>
<dbReference type="InterPro" id="IPR007110">
    <property type="entry name" value="Ig-like_dom"/>
</dbReference>
<dbReference type="InterPro" id="IPR003599">
    <property type="entry name" value="Ig_sub"/>
</dbReference>
<organism evidence="4 5">
    <name type="scientific">Dendroctonus ponderosae</name>
    <name type="common">Mountain pine beetle</name>
    <dbReference type="NCBI Taxonomy" id="77166"/>
    <lineage>
        <taxon>Eukaryota</taxon>
        <taxon>Metazoa</taxon>
        <taxon>Ecdysozoa</taxon>
        <taxon>Arthropoda</taxon>
        <taxon>Hexapoda</taxon>
        <taxon>Insecta</taxon>
        <taxon>Pterygota</taxon>
        <taxon>Neoptera</taxon>
        <taxon>Endopterygota</taxon>
        <taxon>Coleoptera</taxon>
        <taxon>Polyphaga</taxon>
        <taxon>Cucujiformia</taxon>
        <taxon>Curculionidae</taxon>
        <taxon>Scolytinae</taxon>
        <taxon>Dendroctonus</taxon>
    </lineage>
</organism>
<dbReference type="SMART" id="SM00408">
    <property type="entry name" value="IGc2"/>
    <property type="match status" value="2"/>
</dbReference>
<keyword evidence="1" id="KW-0472">Membrane</keyword>
<dbReference type="InterPro" id="IPR037448">
    <property type="entry name" value="Zig-8"/>
</dbReference>
<keyword evidence="1" id="KW-0812">Transmembrane</keyword>
<dbReference type="SMART" id="SM00406">
    <property type="entry name" value="IGv"/>
    <property type="match status" value="2"/>
</dbReference>
<accession>A0AAR5PU64</accession>
<dbReference type="Pfam" id="PF07686">
    <property type="entry name" value="V-set"/>
    <property type="match status" value="1"/>
</dbReference>
<dbReference type="PANTHER" id="PTHR23279">
    <property type="entry name" value="DEFECTIVE PROBOSCIS EXTENSION RESPONSE DPR -RELATED"/>
    <property type="match status" value="1"/>
</dbReference>
<feature type="chain" id="PRO_5044712636" description="Ig-like domain-containing protein" evidence="2">
    <location>
        <begin position="25"/>
        <end position="298"/>
    </location>
</feature>
<reference evidence="4" key="2">
    <citation type="submission" date="2024-08" db="UniProtKB">
        <authorList>
            <consortium name="EnsemblMetazoa"/>
        </authorList>
    </citation>
    <scope>IDENTIFICATION</scope>
</reference>
<dbReference type="Gene3D" id="2.60.40.10">
    <property type="entry name" value="Immunoglobulins"/>
    <property type="match status" value="2"/>
</dbReference>
<name>A0AAR5PU64_DENPD</name>
<dbReference type="InterPro" id="IPR013783">
    <property type="entry name" value="Ig-like_fold"/>
</dbReference>
<evidence type="ECO:0000313" key="4">
    <source>
        <dbReference type="EnsemblMetazoa" id="XP_019764558.1"/>
    </source>
</evidence>